<evidence type="ECO:0000313" key="1">
    <source>
        <dbReference type="EMBL" id="NVI42881.1"/>
    </source>
</evidence>
<proteinExistence type="predicted"/>
<sequence length="73" mass="8067">MDEMKVLLASPSNAGLADPGHATARSLMQVSSVLNMLNPTLDNLISVKMMFQLLTEITDNFQASHDQLVREHE</sequence>
<organism evidence="1">
    <name type="scientific">Bradyrhizobium septentrionale</name>
    <dbReference type="NCBI Taxonomy" id="1404411"/>
    <lineage>
        <taxon>Bacteria</taxon>
        <taxon>Pseudomonadati</taxon>
        <taxon>Pseudomonadota</taxon>
        <taxon>Alphaproteobacteria</taxon>
        <taxon>Hyphomicrobiales</taxon>
        <taxon>Nitrobacteraceae</taxon>
        <taxon>Bradyrhizobium</taxon>
    </lineage>
</organism>
<dbReference type="EMBL" id="JAAOLE020000001">
    <property type="protein sequence ID" value="NVI42881.1"/>
    <property type="molecule type" value="Genomic_DNA"/>
</dbReference>
<dbReference type="AlphaFoldDB" id="A0A973ZY70"/>
<dbReference type="RefSeq" id="WP_029085079.1">
    <property type="nucleotide sequence ID" value="NZ_CP088285.1"/>
</dbReference>
<gene>
    <name evidence="1" type="ORF">HAP48_007245</name>
</gene>
<accession>A0A973ZY70</accession>
<name>A0A973ZY70_9BRAD</name>
<protein>
    <submittedName>
        <fullName evidence="1">Uncharacterized protein</fullName>
    </submittedName>
</protein>
<reference evidence="1" key="1">
    <citation type="submission" date="2020-06" db="EMBL/GenBank/DDBJ databases">
        <title>Whole Genome Sequence of Bradyrhizobium sp. Strain 1S1.</title>
        <authorList>
            <person name="Bromfield E.S.P."/>
            <person name="Cloutier S."/>
        </authorList>
    </citation>
    <scope>NUCLEOTIDE SEQUENCE [LARGE SCALE GENOMIC DNA]</scope>
    <source>
        <strain evidence="1">1S1</strain>
    </source>
</reference>
<comment type="caution">
    <text evidence="1">The sequence shown here is derived from an EMBL/GenBank/DDBJ whole genome shotgun (WGS) entry which is preliminary data.</text>
</comment>